<dbReference type="Proteomes" id="UP000288805">
    <property type="component" value="Unassembled WGS sequence"/>
</dbReference>
<name>A0A438DNQ8_VITVI</name>
<protein>
    <submittedName>
        <fullName evidence="1">Uncharacterized protein</fullName>
    </submittedName>
</protein>
<evidence type="ECO:0000313" key="2">
    <source>
        <dbReference type="Proteomes" id="UP000288805"/>
    </source>
</evidence>
<comment type="caution">
    <text evidence="1">The sequence shown here is derived from an EMBL/GenBank/DDBJ whole genome shotgun (WGS) entry which is preliminary data.</text>
</comment>
<proteinExistence type="predicted"/>
<dbReference type="EMBL" id="QGNW01001547">
    <property type="protein sequence ID" value="RVW37097.1"/>
    <property type="molecule type" value="Genomic_DNA"/>
</dbReference>
<sequence>MWWEISPLLRKKPGDYRVWPGRQNGEVRDDGVTRAGIRVGEQSDAWPDEQL</sequence>
<evidence type="ECO:0000313" key="1">
    <source>
        <dbReference type="EMBL" id="RVW37097.1"/>
    </source>
</evidence>
<accession>A0A438DNQ8</accession>
<gene>
    <name evidence="1" type="ORF">CK203_084545</name>
</gene>
<organism evidence="1 2">
    <name type="scientific">Vitis vinifera</name>
    <name type="common">Grape</name>
    <dbReference type="NCBI Taxonomy" id="29760"/>
    <lineage>
        <taxon>Eukaryota</taxon>
        <taxon>Viridiplantae</taxon>
        <taxon>Streptophyta</taxon>
        <taxon>Embryophyta</taxon>
        <taxon>Tracheophyta</taxon>
        <taxon>Spermatophyta</taxon>
        <taxon>Magnoliopsida</taxon>
        <taxon>eudicotyledons</taxon>
        <taxon>Gunneridae</taxon>
        <taxon>Pentapetalae</taxon>
        <taxon>rosids</taxon>
        <taxon>Vitales</taxon>
        <taxon>Vitaceae</taxon>
        <taxon>Viteae</taxon>
        <taxon>Vitis</taxon>
    </lineage>
</organism>
<dbReference type="AlphaFoldDB" id="A0A438DNQ8"/>
<reference evidence="1 2" key="1">
    <citation type="journal article" date="2018" name="PLoS Genet.">
        <title>Population sequencing reveals clonal diversity and ancestral inbreeding in the grapevine cultivar Chardonnay.</title>
        <authorList>
            <person name="Roach M.J."/>
            <person name="Johnson D.L."/>
            <person name="Bohlmann J."/>
            <person name="van Vuuren H.J."/>
            <person name="Jones S.J."/>
            <person name="Pretorius I.S."/>
            <person name="Schmidt S.A."/>
            <person name="Borneman A.R."/>
        </authorList>
    </citation>
    <scope>NUCLEOTIDE SEQUENCE [LARGE SCALE GENOMIC DNA]</scope>
    <source>
        <strain evidence="2">cv. Chardonnay</strain>
        <tissue evidence="1">Leaf</tissue>
    </source>
</reference>